<evidence type="ECO:0000256" key="1">
    <source>
        <dbReference type="SAM" id="SignalP"/>
    </source>
</evidence>
<feature type="signal peptide" evidence="1">
    <location>
        <begin position="1"/>
        <end position="22"/>
    </location>
</feature>
<organism evidence="2 3">
    <name type="scientific">Eiseniibacteriota bacterium</name>
    <dbReference type="NCBI Taxonomy" id="2212470"/>
    <lineage>
        <taxon>Bacteria</taxon>
        <taxon>Candidatus Eiseniibacteriota</taxon>
    </lineage>
</organism>
<gene>
    <name evidence="2" type="ORF">FJY75_02465</name>
</gene>
<dbReference type="AlphaFoldDB" id="A0A937XB41"/>
<protein>
    <submittedName>
        <fullName evidence="2">Uncharacterized protein</fullName>
    </submittedName>
</protein>
<comment type="caution">
    <text evidence="2">The sequence shown here is derived from an EMBL/GenBank/DDBJ whole genome shotgun (WGS) entry which is preliminary data.</text>
</comment>
<name>A0A937XB41_UNCEI</name>
<evidence type="ECO:0000313" key="2">
    <source>
        <dbReference type="EMBL" id="MBM3316693.1"/>
    </source>
</evidence>
<accession>A0A937XB41</accession>
<reference evidence="2" key="1">
    <citation type="submission" date="2019-03" db="EMBL/GenBank/DDBJ databases">
        <title>Lake Tanganyika Metagenome-Assembled Genomes (MAGs).</title>
        <authorList>
            <person name="Tran P."/>
        </authorList>
    </citation>
    <scope>NUCLEOTIDE SEQUENCE</scope>
    <source>
        <strain evidence="2">M_DeepCast_400m_m2_100</strain>
    </source>
</reference>
<keyword evidence="1" id="KW-0732">Signal</keyword>
<dbReference type="EMBL" id="VGIY01000033">
    <property type="protein sequence ID" value="MBM3316693.1"/>
    <property type="molecule type" value="Genomic_DNA"/>
</dbReference>
<dbReference type="Proteomes" id="UP000748308">
    <property type="component" value="Unassembled WGS sequence"/>
</dbReference>
<evidence type="ECO:0000313" key="3">
    <source>
        <dbReference type="Proteomes" id="UP000748308"/>
    </source>
</evidence>
<feature type="chain" id="PRO_5037827500" evidence="1">
    <location>
        <begin position="23"/>
        <end position="226"/>
    </location>
</feature>
<sequence length="226" mass="23525">MFARTCLLLALVLGLIGASAGARQWVQSPVSVPACSGHAERELNCGLTACAGYGAGGAWADEVLVRFCMPETPFGGPWLVDFVAFFMSGTGSRQVFVRDPGQGACAISAQPGEILGTGWSFAPTSSTWPPGGWTIVDLGGAPPYSPVLLRGQDQGFCIGIELKAGDRIGLSAQPGLDGGGWGSYQGGWVYDSQVWSLTPAIRVGLTDLGLSHSEASTWGQVKGLFR</sequence>
<proteinExistence type="predicted"/>